<dbReference type="InterPro" id="IPR030489">
    <property type="entry name" value="TR_Rrf2-type_CS"/>
</dbReference>
<proteinExistence type="predicted"/>
<dbReference type="NCBIfam" id="TIGR00738">
    <property type="entry name" value="rrf2_super"/>
    <property type="match status" value="1"/>
</dbReference>
<dbReference type="GO" id="GO:0003677">
    <property type="term" value="F:DNA binding"/>
    <property type="evidence" value="ECO:0007669"/>
    <property type="project" value="UniProtKB-KW"/>
</dbReference>
<dbReference type="Pfam" id="PF02082">
    <property type="entry name" value="Rrf2"/>
    <property type="match status" value="1"/>
</dbReference>
<organism evidence="2 3">
    <name type="scientific">Acidocella aromatica</name>
    <dbReference type="NCBI Taxonomy" id="1303579"/>
    <lineage>
        <taxon>Bacteria</taxon>
        <taxon>Pseudomonadati</taxon>
        <taxon>Pseudomonadota</taxon>
        <taxon>Alphaproteobacteria</taxon>
        <taxon>Acetobacterales</taxon>
        <taxon>Acidocellaceae</taxon>
        <taxon>Acidocella</taxon>
    </lineage>
</organism>
<keyword evidence="3" id="KW-1185">Reference proteome</keyword>
<evidence type="ECO:0000313" key="2">
    <source>
        <dbReference type="EMBL" id="MBB5372438.1"/>
    </source>
</evidence>
<keyword evidence="1" id="KW-0238">DNA-binding</keyword>
<dbReference type="InterPro" id="IPR036390">
    <property type="entry name" value="WH_DNA-bd_sf"/>
</dbReference>
<comment type="caution">
    <text evidence="2">The sequence shown here is derived from an EMBL/GenBank/DDBJ whole genome shotgun (WGS) entry which is preliminary data.</text>
</comment>
<evidence type="ECO:0000313" key="3">
    <source>
        <dbReference type="Proteomes" id="UP000553706"/>
    </source>
</evidence>
<dbReference type="RefSeq" id="WP_183265462.1">
    <property type="nucleotide sequence ID" value="NZ_JACHFJ010000002.1"/>
</dbReference>
<dbReference type="Gene3D" id="1.10.10.10">
    <property type="entry name" value="Winged helix-like DNA-binding domain superfamily/Winged helix DNA-binding domain"/>
    <property type="match status" value="1"/>
</dbReference>
<reference evidence="2 3" key="1">
    <citation type="submission" date="2020-08" db="EMBL/GenBank/DDBJ databases">
        <title>Genomic Encyclopedia of Type Strains, Phase IV (KMG-IV): sequencing the most valuable type-strain genomes for metagenomic binning, comparative biology and taxonomic classification.</title>
        <authorList>
            <person name="Goeker M."/>
        </authorList>
    </citation>
    <scope>NUCLEOTIDE SEQUENCE [LARGE SCALE GENOMIC DNA]</scope>
    <source>
        <strain evidence="2 3">DSM 27026</strain>
    </source>
</reference>
<gene>
    <name evidence="2" type="ORF">HNP71_000676</name>
</gene>
<dbReference type="Proteomes" id="UP000553706">
    <property type="component" value="Unassembled WGS sequence"/>
</dbReference>
<dbReference type="InterPro" id="IPR000944">
    <property type="entry name" value="Tscrpt_reg_Rrf2"/>
</dbReference>
<name>A0A840V8Z7_9PROT</name>
<dbReference type="GO" id="GO:0005829">
    <property type="term" value="C:cytosol"/>
    <property type="evidence" value="ECO:0007669"/>
    <property type="project" value="TreeGrafter"/>
</dbReference>
<evidence type="ECO:0000256" key="1">
    <source>
        <dbReference type="ARBA" id="ARBA00023125"/>
    </source>
</evidence>
<dbReference type="AlphaFoldDB" id="A0A840V8Z7"/>
<sequence>MLSQKCKYALQALMVLAKENSDNLLLVSEIAERENLPKKFLEAILLELNRNGIVRSRRGRGGGYALAKPADLITFGQVVRIMDGALAPLACVSVNYYRRCDECKDEQACEIRRVMRRVRDAIANELDGTSLAKAVAEGKAVAATLAAASSAAE</sequence>
<dbReference type="GO" id="GO:0003700">
    <property type="term" value="F:DNA-binding transcription factor activity"/>
    <property type="evidence" value="ECO:0007669"/>
    <property type="project" value="TreeGrafter"/>
</dbReference>
<dbReference type="PANTHER" id="PTHR33221:SF5">
    <property type="entry name" value="HTH-TYPE TRANSCRIPTIONAL REGULATOR ISCR"/>
    <property type="match status" value="1"/>
</dbReference>
<protein>
    <submittedName>
        <fullName evidence="2">Rrf2 family protein</fullName>
    </submittedName>
</protein>
<accession>A0A840V8Z7</accession>
<dbReference type="SUPFAM" id="SSF46785">
    <property type="entry name" value="Winged helix' DNA-binding domain"/>
    <property type="match status" value="1"/>
</dbReference>
<dbReference type="PROSITE" id="PS51197">
    <property type="entry name" value="HTH_RRF2_2"/>
    <property type="match status" value="1"/>
</dbReference>
<dbReference type="InterPro" id="IPR036388">
    <property type="entry name" value="WH-like_DNA-bd_sf"/>
</dbReference>
<dbReference type="PANTHER" id="PTHR33221">
    <property type="entry name" value="WINGED HELIX-TURN-HELIX TRANSCRIPTIONAL REGULATOR, RRF2 FAMILY"/>
    <property type="match status" value="1"/>
</dbReference>
<dbReference type="EMBL" id="JACHFJ010000002">
    <property type="protein sequence ID" value="MBB5372438.1"/>
    <property type="molecule type" value="Genomic_DNA"/>
</dbReference>
<dbReference type="PROSITE" id="PS01332">
    <property type="entry name" value="HTH_RRF2_1"/>
    <property type="match status" value="1"/>
</dbReference>